<comment type="caution">
    <text evidence="1">The sequence shown here is derived from an EMBL/GenBank/DDBJ whole genome shotgun (WGS) entry which is preliminary data.</text>
</comment>
<proteinExistence type="predicted"/>
<sequence>MAGWLGNSCPPYVRGNASKGCSNFNFSAARRSARRALPFFRPKVPLPKVDISFLLFAKGGLGEQYHWENRSFAIEFYHVHLSEKGCQNSKALLSQHQGYWSWCWSARQLRHPHRSQDQ</sequence>
<dbReference type="EMBL" id="JAJFAZ020000007">
    <property type="protein sequence ID" value="KAI5320120.1"/>
    <property type="molecule type" value="Genomic_DNA"/>
</dbReference>
<gene>
    <name evidence="1" type="ORF">L3X38_039828</name>
</gene>
<protein>
    <submittedName>
        <fullName evidence="1">Uncharacterized protein</fullName>
    </submittedName>
</protein>
<dbReference type="AlphaFoldDB" id="A0AAD4V7V2"/>
<reference evidence="1 2" key="1">
    <citation type="journal article" date="2022" name="G3 (Bethesda)">
        <title>Whole-genome sequence and methylome profiling of the almond [Prunus dulcis (Mill.) D.A. Webb] cultivar 'Nonpareil'.</title>
        <authorList>
            <person name="D'Amico-Willman K.M."/>
            <person name="Ouma W.Z."/>
            <person name="Meulia T."/>
            <person name="Sideli G.M."/>
            <person name="Gradziel T.M."/>
            <person name="Fresnedo-Ramirez J."/>
        </authorList>
    </citation>
    <scope>NUCLEOTIDE SEQUENCE [LARGE SCALE GENOMIC DNA]</scope>
    <source>
        <strain evidence="1">Clone GOH B32 T37-40</strain>
    </source>
</reference>
<accession>A0AAD4V7V2</accession>
<evidence type="ECO:0000313" key="2">
    <source>
        <dbReference type="Proteomes" id="UP001054821"/>
    </source>
</evidence>
<name>A0AAD4V7V2_PRUDU</name>
<keyword evidence="2" id="KW-1185">Reference proteome</keyword>
<evidence type="ECO:0000313" key="1">
    <source>
        <dbReference type="EMBL" id="KAI5320120.1"/>
    </source>
</evidence>
<dbReference type="Proteomes" id="UP001054821">
    <property type="component" value="Chromosome 7"/>
</dbReference>
<organism evidence="1 2">
    <name type="scientific">Prunus dulcis</name>
    <name type="common">Almond</name>
    <name type="synonym">Amygdalus dulcis</name>
    <dbReference type="NCBI Taxonomy" id="3755"/>
    <lineage>
        <taxon>Eukaryota</taxon>
        <taxon>Viridiplantae</taxon>
        <taxon>Streptophyta</taxon>
        <taxon>Embryophyta</taxon>
        <taxon>Tracheophyta</taxon>
        <taxon>Spermatophyta</taxon>
        <taxon>Magnoliopsida</taxon>
        <taxon>eudicotyledons</taxon>
        <taxon>Gunneridae</taxon>
        <taxon>Pentapetalae</taxon>
        <taxon>rosids</taxon>
        <taxon>fabids</taxon>
        <taxon>Rosales</taxon>
        <taxon>Rosaceae</taxon>
        <taxon>Amygdaloideae</taxon>
        <taxon>Amygdaleae</taxon>
        <taxon>Prunus</taxon>
    </lineage>
</organism>